<name>A0A4Y2T0L6_ARAVE</name>
<gene>
    <name evidence="2" type="ORF">AVEN_111579_1</name>
    <name evidence="1" type="ORF">AVEN_259282_1</name>
</gene>
<protein>
    <submittedName>
        <fullName evidence="2">Uncharacterized protein</fullName>
    </submittedName>
</protein>
<sequence length="135" mass="14672">MLTEMIGWMYTLNGARGARLTSRDPGGPQNLFEIFGTAKLNVKFGIAKLMAKFGTAKLNVKFGIAKLMAKFGTAKLIAKFGTPKLMAKFDTAKLMAKFGTTKLEGTQNNFTSVASYYQNPPLPISAVVVQLAFCH</sequence>
<proteinExistence type="predicted"/>
<evidence type="ECO:0000313" key="3">
    <source>
        <dbReference type="Proteomes" id="UP000499080"/>
    </source>
</evidence>
<organism evidence="2 3">
    <name type="scientific">Araneus ventricosus</name>
    <name type="common">Orbweaver spider</name>
    <name type="synonym">Epeira ventricosa</name>
    <dbReference type="NCBI Taxonomy" id="182803"/>
    <lineage>
        <taxon>Eukaryota</taxon>
        <taxon>Metazoa</taxon>
        <taxon>Ecdysozoa</taxon>
        <taxon>Arthropoda</taxon>
        <taxon>Chelicerata</taxon>
        <taxon>Arachnida</taxon>
        <taxon>Araneae</taxon>
        <taxon>Araneomorphae</taxon>
        <taxon>Entelegynae</taxon>
        <taxon>Araneoidea</taxon>
        <taxon>Araneidae</taxon>
        <taxon>Araneus</taxon>
    </lineage>
</organism>
<comment type="caution">
    <text evidence="2">The sequence shown here is derived from an EMBL/GenBank/DDBJ whole genome shotgun (WGS) entry which is preliminary data.</text>
</comment>
<evidence type="ECO:0000313" key="1">
    <source>
        <dbReference type="EMBL" id="GBN92958.1"/>
    </source>
</evidence>
<dbReference type="EMBL" id="BGPR01024696">
    <property type="protein sequence ID" value="GBN92969.1"/>
    <property type="molecule type" value="Genomic_DNA"/>
</dbReference>
<keyword evidence="3" id="KW-1185">Reference proteome</keyword>
<reference evidence="2 3" key="1">
    <citation type="journal article" date="2019" name="Sci. Rep.">
        <title>Orb-weaving spider Araneus ventricosus genome elucidates the spidroin gene catalogue.</title>
        <authorList>
            <person name="Kono N."/>
            <person name="Nakamura H."/>
            <person name="Ohtoshi R."/>
            <person name="Moran D.A.P."/>
            <person name="Shinohara A."/>
            <person name="Yoshida Y."/>
            <person name="Fujiwara M."/>
            <person name="Mori M."/>
            <person name="Tomita M."/>
            <person name="Arakawa K."/>
        </authorList>
    </citation>
    <scope>NUCLEOTIDE SEQUENCE [LARGE SCALE GENOMIC DNA]</scope>
</reference>
<accession>A0A4Y2T0L6</accession>
<dbReference type="EMBL" id="BGPR01024690">
    <property type="protein sequence ID" value="GBN92958.1"/>
    <property type="molecule type" value="Genomic_DNA"/>
</dbReference>
<dbReference type="Proteomes" id="UP000499080">
    <property type="component" value="Unassembled WGS sequence"/>
</dbReference>
<dbReference type="AlphaFoldDB" id="A0A4Y2T0L6"/>
<evidence type="ECO:0000313" key="2">
    <source>
        <dbReference type="EMBL" id="GBN92969.1"/>
    </source>
</evidence>